<dbReference type="EMBL" id="RJTM01000182">
    <property type="protein sequence ID" value="RNL69245.1"/>
    <property type="molecule type" value="Genomic_DNA"/>
</dbReference>
<keyword evidence="3" id="KW-1185">Reference proteome</keyword>
<reference evidence="2 3" key="1">
    <citation type="submission" date="2018-10" db="EMBL/GenBank/DDBJ databases">
        <title>Sinomicrobium pectinilyticum sp. nov., a pectinase-producing bacterium isolated from alkaline and saline soil, and emended description of the genus Sinomicrobium.</title>
        <authorList>
            <person name="Cheng B."/>
            <person name="Li C."/>
            <person name="Lai Q."/>
            <person name="Du M."/>
            <person name="Shao Z."/>
            <person name="Xu P."/>
            <person name="Yang C."/>
        </authorList>
    </citation>
    <scope>NUCLEOTIDE SEQUENCE [LARGE SCALE GENOMIC DNA]</scope>
    <source>
        <strain evidence="2 3">5DNS001</strain>
    </source>
</reference>
<sequence length="461" mass="52682">MSKLLFDEFPEISAKMWKQKIQFDLKGGDYNSLIWKTAEGIDVKPFYHSDDAITSHSGLKKSTEWKITQRIFAGNEKMASKKAANALNRGAESIWFTIPSEETDLSVLLNGIDTSVTPLHFHLLFLSPGFVKKIKEHAPLPGAEVYIHTDIIGNLARSGNWFNNLENDHNLFRETMSVCGDCTSAVSVDLSLYQNAGATMVQQLAYAMAHVNEYLNFLHDTPALKEQKIVFTSAVGSNYFFEIAKLRALRLLWHTLASEYDANPECHILTIPTRRNKTLYDYNVNMLRTTTENMSAILGGADTVCNLPYDNIYHKDNEFAERIARNQLLVLKHESYFDKVHNPADGTYYIEDLTARMAEKALDIFKQIEAGGGFLKQLKEHTIQRKIKESAREEQQRYDEGLEVLIGTNKYPNPEDRMSDTLELYPFVKTNPRKTLIEPVVERRLSEKTEQERLKKEDSIP</sequence>
<organism evidence="2 3">
    <name type="scientific">Sinomicrobium pectinilyticum</name>
    <dbReference type="NCBI Taxonomy" id="1084421"/>
    <lineage>
        <taxon>Bacteria</taxon>
        <taxon>Pseudomonadati</taxon>
        <taxon>Bacteroidota</taxon>
        <taxon>Flavobacteriia</taxon>
        <taxon>Flavobacteriales</taxon>
        <taxon>Flavobacteriaceae</taxon>
        <taxon>Sinomicrobium</taxon>
    </lineage>
</organism>
<dbReference type="Pfam" id="PF01642">
    <property type="entry name" value="MM_CoA_mutase"/>
    <property type="match status" value="1"/>
</dbReference>
<dbReference type="GO" id="GO:0016866">
    <property type="term" value="F:intramolecular transferase activity"/>
    <property type="evidence" value="ECO:0007669"/>
    <property type="project" value="InterPro"/>
</dbReference>
<dbReference type="AlphaFoldDB" id="A0A3N0D0R8"/>
<dbReference type="RefSeq" id="WP_123218262.1">
    <property type="nucleotide sequence ID" value="NZ_RJTM01000182.1"/>
</dbReference>
<evidence type="ECO:0000259" key="1">
    <source>
        <dbReference type="Pfam" id="PF01642"/>
    </source>
</evidence>
<evidence type="ECO:0000313" key="3">
    <source>
        <dbReference type="Proteomes" id="UP000267469"/>
    </source>
</evidence>
<protein>
    <submittedName>
        <fullName evidence="2">Methylmalonyl-CoA mutase</fullName>
    </submittedName>
</protein>
<dbReference type="InterPro" id="IPR006099">
    <property type="entry name" value="MeMalonylCoA_mutase_a/b_cat"/>
</dbReference>
<dbReference type="CDD" id="cd03677">
    <property type="entry name" value="MM_CoA_mutase_beta"/>
    <property type="match status" value="1"/>
</dbReference>
<dbReference type="SUPFAM" id="SSF51703">
    <property type="entry name" value="Cobalamin (vitamin B12)-dependent enzymes"/>
    <property type="match status" value="1"/>
</dbReference>
<dbReference type="Proteomes" id="UP000267469">
    <property type="component" value="Unassembled WGS sequence"/>
</dbReference>
<dbReference type="PANTHER" id="PTHR48101">
    <property type="entry name" value="METHYLMALONYL-COA MUTASE, MITOCHONDRIAL-RELATED"/>
    <property type="match status" value="1"/>
</dbReference>
<evidence type="ECO:0000313" key="2">
    <source>
        <dbReference type="EMBL" id="RNL69245.1"/>
    </source>
</evidence>
<dbReference type="OrthoDB" id="9762378at2"/>
<proteinExistence type="predicted"/>
<dbReference type="PANTHER" id="PTHR48101:SF1">
    <property type="entry name" value="METHYLMALONYL-COA MUTASE, LARGE SUBUNIT"/>
    <property type="match status" value="1"/>
</dbReference>
<dbReference type="InterPro" id="IPR016176">
    <property type="entry name" value="Cbl-dep_enz_cat"/>
</dbReference>
<name>A0A3N0D0R8_SINP1</name>
<dbReference type="GO" id="GO:0031419">
    <property type="term" value="F:cobalamin binding"/>
    <property type="evidence" value="ECO:0007669"/>
    <property type="project" value="InterPro"/>
</dbReference>
<comment type="caution">
    <text evidence="2">The sequence shown here is derived from an EMBL/GenBank/DDBJ whole genome shotgun (WGS) entry which is preliminary data.</text>
</comment>
<dbReference type="Gene3D" id="3.20.20.240">
    <property type="entry name" value="Methylmalonyl-CoA mutase"/>
    <property type="match status" value="1"/>
</dbReference>
<accession>A0A3N0D0R8</accession>
<gene>
    <name evidence="2" type="ORF">ED312_22465</name>
</gene>
<feature type="domain" description="Methylmalonyl-CoA mutase alpha/beta chain catalytic" evidence="1">
    <location>
        <begin position="146"/>
        <end position="446"/>
    </location>
</feature>